<keyword evidence="4" id="KW-1185">Reference proteome</keyword>
<feature type="domain" description="MobA-like NTP transferase" evidence="2">
    <location>
        <begin position="11"/>
        <end position="167"/>
    </location>
</feature>
<evidence type="ECO:0000313" key="3">
    <source>
        <dbReference type="EMBL" id="QTD54061.1"/>
    </source>
</evidence>
<dbReference type="SUPFAM" id="SSF53448">
    <property type="entry name" value="Nucleotide-diphospho-sugar transferases"/>
    <property type="match status" value="1"/>
</dbReference>
<dbReference type="GO" id="GO:0016779">
    <property type="term" value="F:nucleotidyltransferase activity"/>
    <property type="evidence" value="ECO:0007669"/>
    <property type="project" value="TreeGrafter"/>
</dbReference>
<accession>A0A8A4TXW0</accession>
<dbReference type="RefSeq" id="WP_237384161.1">
    <property type="nucleotide sequence ID" value="NZ_CP071793.1"/>
</dbReference>
<evidence type="ECO:0000259" key="2">
    <source>
        <dbReference type="Pfam" id="PF12804"/>
    </source>
</evidence>
<keyword evidence="1 3" id="KW-0808">Transferase</keyword>
<dbReference type="EMBL" id="CP071793">
    <property type="protein sequence ID" value="QTD54061.1"/>
    <property type="molecule type" value="Genomic_DNA"/>
</dbReference>
<dbReference type="KEGG" id="scor:J3U87_16570"/>
<name>A0A8A4TXW0_SULCO</name>
<dbReference type="PANTHER" id="PTHR19136">
    <property type="entry name" value="MOLYBDENUM COFACTOR GUANYLYLTRANSFERASE"/>
    <property type="match status" value="1"/>
</dbReference>
<protein>
    <submittedName>
        <fullName evidence="3">NTP transferase domain-containing protein</fullName>
    </submittedName>
</protein>
<dbReference type="Gene3D" id="3.90.550.10">
    <property type="entry name" value="Spore Coat Polysaccharide Biosynthesis Protein SpsA, Chain A"/>
    <property type="match status" value="1"/>
</dbReference>
<gene>
    <name evidence="3" type="ORF">J3U87_16570</name>
</gene>
<dbReference type="InterPro" id="IPR025877">
    <property type="entry name" value="MobA-like_NTP_Trfase"/>
</dbReference>
<proteinExistence type="predicted"/>
<dbReference type="PANTHER" id="PTHR19136:SF81">
    <property type="entry name" value="MOLYBDENUM COFACTOR GUANYLYLTRANSFERASE"/>
    <property type="match status" value="1"/>
</dbReference>
<organism evidence="3 4">
    <name type="scientific">Sulfidibacter corallicola</name>
    <dbReference type="NCBI Taxonomy" id="2818388"/>
    <lineage>
        <taxon>Bacteria</taxon>
        <taxon>Pseudomonadati</taxon>
        <taxon>Acidobacteriota</taxon>
        <taxon>Holophagae</taxon>
        <taxon>Acanthopleuribacterales</taxon>
        <taxon>Acanthopleuribacteraceae</taxon>
        <taxon>Sulfidibacter</taxon>
    </lineage>
</organism>
<evidence type="ECO:0000313" key="4">
    <source>
        <dbReference type="Proteomes" id="UP000663929"/>
    </source>
</evidence>
<sequence>MNDRHSPWIGAVFIGGASRRMGVAKCLLERQGRPLALYLGDQVAAVLDAPAVFVGEAPSDGDAFANLRCIADREARGGPLSGLLGLMDAHDAAGYLVLATDLYAMNGSALDWLCDQVHQRPRPETAVWPRFPERDLGEPLAAFYPRAVKPFLERAWQQGKRSLIRSLPPSERFEPVIPDHLMWAFRGVNTPEELERMRDTLADS</sequence>
<dbReference type="AlphaFoldDB" id="A0A8A4TXW0"/>
<dbReference type="Proteomes" id="UP000663929">
    <property type="component" value="Chromosome"/>
</dbReference>
<evidence type="ECO:0000256" key="1">
    <source>
        <dbReference type="ARBA" id="ARBA00022679"/>
    </source>
</evidence>
<reference evidence="3" key="1">
    <citation type="submission" date="2021-03" db="EMBL/GenBank/DDBJ databases">
        <title>Acanthopleuribacteraceae sp. M133.</title>
        <authorList>
            <person name="Wang G."/>
        </authorList>
    </citation>
    <scope>NUCLEOTIDE SEQUENCE</scope>
    <source>
        <strain evidence="3">M133</strain>
    </source>
</reference>
<dbReference type="InterPro" id="IPR029044">
    <property type="entry name" value="Nucleotide-diphossugar_trans"/>
</dbReference>
<dbReference type="Pfam" id="PF12804">
    <property type="entry name" value="NTP_transf_3"/>
    <property type="match status" value="1"/>
</dbReference>